<dbReference type="Pfam" id="PF00672">
    <property type="entry name" value="HAMP"/>
    <property type="match status" value="1"/>
</dbReference>
<sequence length="679" mass="76261">MEKPAIDRSAKKVIRSASQILGWRLKPPFTLKSIIHHHYLSSALFPILAIDLVLLVLYFGVTGYLSNHNGAALRQIALTNLHGFMLQEAEYLNQRLSEISRTARILQDQQSRFFQMSPWQNLTLPNGEPRFAVHANGVFYKEEDNGGSSLYYAATTNIGEVERRKARATEWLDPMLKQVVESQPLVAQAYLNTFDNMNRLYPFLSDAPGMFGPELNVTSYNFYYLADAQHNPSRNPVWTTTYLDPAGKGWMVSCVVPIYSGNLLEGVTGLDVTIRDFVTHVLALPLPWSGSAFLLDEQGSILAMPPKVEVILGLKELKDHDYKQTVDRTMLRPASYNILKHADPMVQQQFHKLLGEGQEQGVLVSKGERYLMAHRKVPLTGWHLVTLVDESVLLASQDALASLMLRIGLWVGTAVVVFYGLFFIYLSRKSLRLAGVIAQPLLHLAQQAKQVEAQQSGVTLAPVGVMEVDSLSESFNRMVQTVQQRTEKLESTLIESQLHEEKAKLYASQVSTDSLTGFYTTSEIAVFAQREIARSRRYYQPFSLLLVKGVRSDLSQEPHAYGAMAWLKNLAEALDEQLREIDLVGHWGDRFLLVLLPSTELGQAAQLAKRLQDDLSQRMMEDQEAFQLNIVVGQLGDETELEPLLQKFLDGLASDANAPERRTVVLQMGRAVPLSTYLK</sequence>
<dbReference type="OrthoDB" id="7179697at2"/>
<reference evidence="4 5" key="2">
    <citation type="journal article" date="2012" name="Int. J. Syst. Evol. Microbiol.">
        <title>Magnetococcus marinus gen. nov., sp. nov., a marine, magnetotactic bacterium that represents a novel lineage (Magnetococcaceae fam. nov.; Magnetococcales ord. nov.) at the base of the Alphaproteobacteria.</title>
        <authorList>
            <person name="Bazylinski D.A."/>
            <person name="Williams T.J."/>
            <person name="Lefevre C.T."/>
            <person name="Berg R.J."/>
            <person name="Zhang C.L."/>
            <person name="Bowser S.S."/>
            <person name="Dean A.J."/>
            <person name="Beveridge T.J."/>
        </authorList>
    </citation>
    <scope>NUCLEOTIDE SEQUENCE [LARGE SCALE GENOMIC DNA]</scope>
    <source>
        <strain evidence="5">ATCC BAA-1437 / JCM 17883 / MC-1</strain>
    </source>
</reference>
<evidence type="ECO:0000259" key="3">
    <source>
        <dbReference type="PROSITE" id="PS50887"/>
    </source>
</evidence>
<dbReference type="eggNOG" id="COG3706">
    <property type="taxonomic scope" value="Bacteria"/>
</dbReference>
<dbReference type="KEGG" id="mgm:Mmc1_2973"/>
<keyword evidence="1" id="KW-0472">Membrane</keyword>
<gene>
    <name evidence="4" type="ordered locus">Mmc1_2973</name>
</gene>
<dbReference type="HOGENOM" id="CLU_425619_0_0_5"/>
<name>A0LBX1_MAGMM</name>
<proteinExistence type="predicted"/>
<keyword evidence="5" id="KW-1185">Reference proteome</keyword>
<dbReference type="GO" id="GO:0016020">
    <property type="term" value="C:membrane"/>
    <property type="evidence" value="ECO:0007669"/>
    <property type="project" value="InterPro"/>
</dbReference>
<dbReference type="SMART" id="SM00267">
    <property type="entry name" value="GGDEF"/>
    <property type="match status" value="1"/>
</dbReference>
<keyword evidence="1" id="KW-0812">Transmembrane</keyword>
<dbReference type="GO" id="GO:0007165">
    <property type="term" value="P:signal transduction"/>
    <property type="evidence" value="ECO:0007669"/>
    <property type="project" value="InterPro"/>
</dbReference>
<dbReference type="Pfam" id="PF00990">
    <property type="entry name" value="GGDEF"/>
    <property type="match status" value="1"/>
</dbReference>
<dbReference type="AlphaFoldDB" id="A0LBX1"/>
<accession>A0LBX1</accession>
<dbReference type="Proteomes" id="UP000002586">
    <property type="component" value="Chromosome"/>
</dbReference>
<reference evidence="5" key="1">
    <citation type="journal article" date="2009" name="Appl. Environ. Microbiol.">
        <title>Complete genome sequence of the chemolithoautotrophic marine magnetotactic coccus strain MC-1.</title>
        <authorList>
            <person name="Schubbe S."/>
            <person name="Williams T.J."/>
            <person name="Xie G."/>
            <person name="Kiss H.E."/>
            <person name="Brettin T.S."/>
            <person name="Martinez D."/>
            <person name="Ross C.A."/>
            <person name="Schuler D."/>
            <person name="Cox B.L."/>
            <person name="Nealson K.H."/>
            <person name="Bazylinski D.A."/>
        </authorList>
    </citation>
    <scope>NUCLEOTIDE SEQUENCE [LARGE SCALE GENOMIC DNA]</scope>
    <source>
        <strain evidence="5">ATCC BAA-1437 / JCM 17883 / MC-1</strain>
    </source>
</reference>
<dbReference type="SUPFAM" id="SSF55073">
    <property type="entry name" value="Nucleotide cyclase"/>
    <property type="match status" value="1"/>
</dbReference>
<evidence type="ECO:0000256" key="1">
    <source>
        <dbReference type="SAM" id="Phobius"/>
    </source>
</evidence>
<dbReference type="InterPro" id="IPR000160">
    <property type="entry name" value="GGDEF_dom"/>
</dbReference>
<dbReference type="Gene3D" id="6.10.340.10">
    <property type="match status" value="1"/>
</dbReference>
<evidence type="ECO:0000259" key="2">
    <source>
        <dbReference type="PROSITE" id="PS50885"/>
    </source>
</evidence>
<feature type="transmembrane region" description="Helical" evidence="1">
    <location>
        <begin position="39"/>
        <end position="61"/>
    </location>
</feature>
<dbReference type="InterPro" id="IPR043128">
    <property type="entry name" value="Rev_trsase/Diguanyl_cyclase"/>
</dbReference>
<dbReference type="NCBIfam" id="TIGR00254">
    <property type="entry name" value="GGDEF"/>
    <property type="match status" value="1"/>
</dbReference>
<evidence type="ECO:0000313" key="5">
    <source>
        <dbReference type="Proteomes" id="UP000002586"/>
    </source>
</evidence>
<dbReference type="SMART" id="SM00304">
    <property type="entry name" value="HAMP"/>
    <property type="match status" value="1"/>
</dbReference>
<dbReference type="STRING" id="156889.Mmc1_2973"/>
<feature type="transmembrane region" description="Helical" evidence="1">
    <location>
        <begin position="407"/>
        <end position="426"/>
    </location>
</feature>
<dbReference type="InterPro" id="IPR029787">
    <property type="entry name" value="Nucleotide_cyclase"/>
</dbReference>
<dbReference type="CDD" id="cd18774">
    <property type="entry name" value="PDC2_HK_sensor"/>
    <property type="match status" value="1"/>
</dbReference>
<organism evidence="4 5">
    <name type="scientific">Magnetococcus marinus (strain ATCC BAA-1437 / JCM 17883 / MC-1)</name>
    <dbReference type="NCBI Taxonomy" id="156889"/>
    <lineage>
        <taxon>Bacteria</taxon>
        <taxon>Pseudomonadati</taxon>
        <taxon>Pseudomonadota</taxon>
        <taxon>Magnetococcia</taxon>
        <taxon>Magnetococcales</taxon>
        <taxon>Magnetococcaceae</taxon>
        <taxon>Magnetococcus</taxon>
    </lineage>
</organism>
<evidence type="ECO:0000313" key="4">
    <source>
        <dbReference type="EMBL" id="ABK45464.1"/>
    </source>
</evidence>
<dbReference type="EMBL" id="CP000471">
    <property type="protein sequence ID" value="ABK45464.1"/>
    <property type="molecule type" value="Genomic_DNA"/>
</dbReference>
<dbReference type="InterPro" id="IPR003660">
    <property type="entry name" value="HAMP_dom"/>
</dbReference>
<dbReference type="Gene3D" id="3.30.70.270">
    <property type="match status" value="1"/>
</dbReference>
<dbReference type="PROSITE" id="PS50887">
    <property type="entry name" value="GGDEF"/>
    <property type="match status" value="1"/>
</dbReference>
<dbReference type="PROSITE" id="PS50885">
    <property type="entry name" value="HAMP"/>
    <property type="match status" value="1"/>
</dbReference>
<keyword evidence="1" id="KW-1133">Transmembrane helix</keyword>
<feature type="domain" description="GGDEF" evidence="3">
    <location>
        <begin position="540"/>
        <end position="668"/>
    </location>
</feature>
<dbReference type="RefSeq" id="WP_011714528.1">
    <property type="nucleotide sequence ID" value="NC_008576.1"/>
</dbReference>
<feature type="domain" description="HAMP" evidence="2">
    <location>
        <begin position="435"/>
        <end position="487"/>
    </location>
</feature>
<dbReference type="Gene3D" id="3.30.450.20">
    <property type="entry name" value="PAS domain"/>
    <property type="match status" value="1"/>
</dbReference>
<protein>
    <submittedName>
        <fullName evidence="4">Diguanylate cyclase</fullName>
    </submittedName>
</protein>